<keyword evidence="3" id="KW-1185">Reference proteome</keyword>
<keyword evidence="1" id="KW-0812">Transmembrane</keyword>
<dbReference type="Proteomes" id="UP001597212">
    <property type="component" value="Unassembled WGS sequence"/>
</dbReference>
<comment type="caution">
    <text evidence="2">The sequence shown here is derived from an EMBL/GenBank/DDBJ whole genome shotgun (WGS) entry which is preliminary data.</text>
</comment>
<evidence type="ECO:0000256" key="1">
    <source>
        <dbReference type="SAM" id="Phobius"/>
    </source>
</evidence>
<reference evidence="3" key="1">
    <citation type="journal article" date="2019" name="Int. J. Syst. Evol. Microbiol.">
        <title>The Global Catalogue of Microorganisms (GCM) 10K type strain sequencing project: providing services to taxonomists for standard genome sequencing and annotation.</title>
        <authorList>
            <consortium name="The Broad Institute Genomics Platform"/>
            <consortium name="The Broad Institute Genome Sequencing Center for Infectious Disease"/>
            <person name="Wu L."/>
            <person name="Ma J."/>
        </authorList>
    </citation>
    <scope>NUCLEOTIDE SEQUENCE [LARGE SCALE GENOMIC DNA]</scope>
    <source>
        <strain evidence="3">CCM 8912</strain>
    </source>
</reference>
<keyword evidence="1" id="KW-1133">Transmembrane helix</keyword>
<accession>A0ABW4CXG2</accession>
<proteinExistence type="predicted"/>
<evidence type="ECO:0000313" key="3">
    <source>
        <dbReference type="Proteomes" id="UP001597212"/>
    </source>
</evidence>
<organism evidence="2 3">
    <name type="scientific">Lacticaseibacillus hegangensis</name>
    <dbReference type="NCBI Taxonomy" id="2486010"/>
    <lineage>
        <taxon>Bacteria</taxon>
        <taxon>Bacillati</taxon>
        <taxon>Bacillota</taxon>
        <taxon>Bacilli</taxon>
        <taxon>Lactobacillales</taxon>
        <taxon>Lactobacillaceae</taxon>
        <taxon>Lacticaseibacillus</taxon>
    </lineage>
</organism>
<dbReference type="EMBL" id="JBHTOK010000079">
    <property type="protein sequence ID" value="MFD1442099.1"/>
    <property type="molecule type" value="Genomic_DNA"/>
</dbReference>
<dbReference type="Pfam" id="PF09911">
    <property type="entry name" value="DUF2140"/>
    <property type="match status" value="1"/>
</dbReference>
<dbReference type="RefSeq" id="WP_125754897.1">
    <property type="nucleotide sequence ID" value="NZ_JBHTOK010000079.1"/>
</dbReference>
<feature type="transmembrane region" description="Helical" evidence="1">
    <location>
        <begin position="24"/>
        <end position="44"/>
    </location>
</feature>
<gene>
    <name evidence="2" type="ORF">ACFQ5K_11995</name>
</gene>
<sequence length="210" mass="23477">MREAKTRKRATKSENTRARGRVNLWQWAFLILIGLMLGTGVWLGHSVLTPVAQSYSTQDTTTGDPAMTVSLTKRQANEIISYYLNDFQKGSSVKYSLTLADQAVLGGSFKFFGQKVGFSLLFDPLVLKNGNVELKARRLNVGSLPVPISYVMGYAASNYKLPNWVRMNSKQKTVVLDLNKFKMANGMQLKATKIDLPNSQIDFSVYLPKK</sequence>
<name>A0ABW4CXG2_9LACO</name>
<dbReference type="InterPro" id="IPR018672">
    <property type="entry name" value="DUF2140"/>
</dbReference>
<evidence type="ECO:0000313" key="2">
    <source>
        <dbReference type="EMBL" id="MFD1442099.1"/>
    </source>
</evidence>
<keyword evidence="1" id="KW-0472">Membrane</keyword>
<protein>
    <submittedName>
        <fullName evidence="2">YpmS family protein</fullName>
    </submittedName>
</protein>